<keyword evidence="2" id="KW-1185">Reference proteome</keyword>
<evidence type="ECO:0000313" key="1">
    <source>
        <dbReference type="EMBL" id="KAK4774538.1"/>
    </source>
</evidence>
<dbReference type="Proteomes" id="UP001346149">
    <property type="component" value="Unassembled WGS sequence"/>
</dbReference>
<name>A0AAN7KR03_TRANT</name>
<accession>A0AAN7KR03</accession>
<dbReference type="AlphaFoldDB" id="A0AAN7KR03"/>
<proteinExistence type="predicted"/>
<comment type="caution">
    <text evidence="1">The sequence shown here is derived from an EMBL/GenBank/DDBJ whole genome shotgun (WGS) entry which is preliminary data.</text>
</comment>
<reference evidence="1 2" key="1">
    <citation type="journal article" date="2023" name="Hortic Res">
        <title>Pangenome of water caltrop reveals structural variations and asymmetric subgenome divergence after allopolyploidization.</title>
        <authorList>
            <person name="Zhang X."/>
            <person name="Chen Y."/>
            <person name="Wang L."/>
            <person name="Yuan Y."/>
            <person name="Fang M."/>
            <person name="Shi L."/>
            <person name="Lu R."/>
            <person name="Comes H.P."/>
            <person name="Ma Y."/>
            <person name="Chen Y."/>
            <person name="Huang G."/>
            <person name="Zhou Y."/>
            <person name="Zheng Z."/>
            <person name="Qiu Y."/>
        </authorList>
    </citation>
    <scope>NUCLEOTIDE SEQUENCE [LARGE SCALE GENOMIC DNA]</scope>
    <source>
        <strain evidence="1">F231</strain>
    </source>
</reference>
<evidence type="ECO:0000313" key="2">
    <source>
        <dbReference type="Proteomes" id="UP001346149"/>
    </source>
</evidence>
<organism evidence="1 2">
    <name type="scientific">Trapa natans</name>
    <name type="common">Water chestnut</name>
    <dbReference type="NCBI Taxonomy" id="22666"/>
    <lineage>
        <taxon>Eukaryota</taxon>
        <taxon>Viridiplantae</taxon>
        <taxon>Streptophyta</taxon>
        <taxon>Embryophyta</taxon>
        <taxon>Tracheophyta</taxon>
        <taxon>Spermatophyta</taxon>
        <taxon>Magnoliopsida</taxon>
        <taxon>eudicotyledons</taxon>
        <taxon>Gunneridae</taxon>
        <taxon>Pentapetalae</taxon>
        <taxon>rosids</taxon>
        <taxon>malvids</taxon>
        <taxon>Myrtales</taxon>
        <taxon>Lythraceae</taxon>
        <taxon>Trapa</taxon>
    </lineage>
</organism>
<gene>
    <name evidence="1" type="ORF">SAY86_009473</name>
</gene>
<protein>
    <submittedName>
        <fullName evidence="1">Uncharacterized protein</fullName>
    </submittedName>
</protein>
<dbReference type="EMBL" id="JAXQNO010000019">
    <property type="protein sequence ID" value="KAK4774538.1"/>
    <property type="molecule type" value="Genomic_DNA"/>
</dbReference>
<sequence>MMPIIYPTVYTREKSSAEYSLYSCLDPSCIFVHVSHTKSSIRTIDGSITKETRDGSKSLKSSHFLKIHVPFHLFEEEDINKLGKMFKNNGKEANFLPKVSCRKKYND</sequence>